<organism evidence="4 5">
    <name type="scientific">Oidiodendron maius (strain Zn)</name>
    <dbReference type="NCBI Taxonomy" id="913774"/>
    <lineage>
        <taxon>Eukaryota</taxon>
        <taxon>Fungi</taxon>
        <taxon>Dikarya</taxon>
        <taxon>Ascomycota</taxon>
        <taxon>Pezizomycotina</taxon>
        <taxon>Leotiomycetes</taxon>
        <taxon>Leotiomycetes incertae sedis</taxon>
        <taxon>Myxotrichaceae</taxon>
        <taxon>Oidiodendron</taxon>
    </lineage>
</organism>
<reference evidence="5" key="2">
    <citation type="submission" date="2015-01" db="EMBL/GenBank/DDBJ databases">
        <title>Evolutionary Origins and Diversification of the Mycorrhizal Mutualists.</title>
        <authorList>
            <consortium name="DOE Joint Genome Institute"/>
            <consortium name="Mycorrhizal Genomics Consortium"/>
            <person name="Kohler A."/>
            <person name="Kuo A."/>
            <person name="Nagy L.G."/>
            <person name="Floudas D."/>
            <person name="Copeland A."/>
            <person name="Barry K.W."/>
            <person name="Cichocki N."/>
            <person name="Veneault-Fourrey C."/>
            <person name="LaButti K."/>
            <person name="Lindquist E.A."/>
            <person name="Lipzen A."/>
            <person name="Lundell T."/>
            <person name="Morin E."/>
            <person name="Murat C."/>
            <person name="Riley R."/>
            <person name="Ohm R."/>
            <person name="Sun H."/>
            <person name="Tunlid A."/>
            <person name="Henrissat B."/>
            <person name="Grigoriev I.V."/>
            <person name="Hibbett D.S."/>
            <person name="Martin F."/>
        </authorList>
    </citation>
    <scope>NUCLEOTIDE SEQUENCE [LARGE SCALE GENOMIC DNA]</scope>
    <source>
        <strain evidence="5">Zn</strain>
    </source>
</reference>
<dbReference type="GO" id="GO:0005739">
    <property type="term" value="C:mitochondrion"/>
    <property type="evidence" value="ECO:0007669"/>
    <property type="project" value="TreeGrafter"/>
</dbReference>
<accession>A0A0C3GQY9</accession>
<dbReference type="InterPro" id="IPR037523">
    <property type="entry name" value="VOC_core"/>
</dbReference>
<dbReference type="InParanoid" id="A0A0C3GQY9"/>
<dbReference type="InterPro" id="IPR051785">
    <property type="entry name" value="MMCE/EMCE_epimerase"/>
</dbReference>
<dbReference type="OrthoDB" id="3360610at2759"/>
<dbReference type="GO" id="GO:0046491">
    <property type="term" value="P:L-methylmalonyl-CoA metabolic process"/>
    <property type="evidence" value="ECO:0007669"/>
    <property type="project" value="TreeGrafter"/>
</dbReference>
<dbReference type="HOGENOM" id="CLU_052361_0_1_1"/>
<dbReference type="PANTHER" id="PTHR43048">
    <property type="entry name" value="METHYLMALONYL-COA EPIMERASE"/>
    <property type="match status" value="1"/>
</dbReference>
<dbReference type="SUPFAM" id="SSF54593">
    <property type="entry name" value="Glyoxalase/Bleomycin resistance protein/Dihydroxybiphenyl dioxygenase"/>
    <property type="match status" value="2"/>
</dbReference>
<evidence type="ECO:0000313" key="5">
    <source>
        <dbReference type="Proteomes" id="UP000054321"/>
    </source>
</evidence>
<keyword evidence="5" id="KW-1185">Reference proteome</keyword>
<evidence type="ECO:0000256" key="2">
    <source>
        <dbReference type="SAM" id="MobiDB-lite"/>
    </source>
</evidence>
<keyword evidence="1" id="KW-0479">Metal-binding</keyword>
<dbReference type="PROSITE" id="PS51819">
    <property type="entry name" value="VOC"/>
    <property type="match status" value="1"/>
</dbReference>
<dbReference type="EMBL" id="KN832893">
    <property type="protein sequence ID" value="KIM93749.1"/>
    <property type="molecule type" value="Genomic_DNA"/>
</dbReference>
<feature type="domain" description="VOC" evidence="3">
    <location>
        <begin position="171"/>
        <end position="298"/>
    </location>
</feature>
<dbReference type="Gene3D" id="3.10.180.10">
    <property type="entry name" value="2,3-Dihydroxybiphenyl 1,2-Dioxygenase, domain 1"/>
    <property type="match status" value="1"/>
</dbReference>
<gene>
    <name evidence="4" type="ORF">OIDMADRAFT_137192</name>
</gene>
<dbReference type="GO" id="GO:0004493">
    <property type="term" value="F:methylmalonyl-CoA epimerase activity"/>
    <property type="evidence" value="ECO:0007669"/>
    <property type="project" value="TreeGrafter"/>
</dbReference>
<protein>
    <recommendedName>
        <fullName evidence="3">VOC domain-containing protein</fullName>
    </recommendedName>
</protein>
<dbReference type="InterPro" id="IPR004360">
    <property type="entry name" value="Glyas_Fos-R_dOase_dom"/>
</dbReference>
<reference evidence="4 5" key="1">
    <citation type="submission" date="2014-04" db="EMBL/GenBank/DDBJ databases">
        <authorList>
            <consortium name="DOE Joint Genome Institute"/>
            <person name="Kuo A."/>
            <person name="Martino E."/>
            <person name="Perotto S."/>
            <person name="Kohler A."/>
            <person name="Nagy L.G."/>
            <person name="Floudas D."/>
            <person name="Copeland A."/>
            <person name="Barry K.W."/>
            <person name="Cichocki N."/>
            <person name="Veneault-Fourrey C."/>
            <person name="LaButti K."/>
            <person name="Lindquist E.A."/>
            <person name="Lipzen A."/>
            <person name="Lundell T."/>
            <person name="Morin E."/>
            <person name="Murat C."/>
            <person name="Sun H."/>
            <person name="Tunlid A."/>
            <person name="Henrissat B."/>
            <person name="Grigoriev I.V."/>
            <person name="Hibbett D.S."/>
            <person name="Martin F."/>
            <person name="Nordberg H.P."/>
            <person name="Cantor M.N."/>
            <person name="Hua S.X."/>
        </authorList>
    </citation>
    <scope>NUCLEOTIDE SEQUENCE [LARGE SCALE GENOMIC DNA]</scope>
    <source>
        <strain evidence="4 5">Zn</strain>
    </source>
</reference>
<evidence type="ECO:0000259" key="3">
    <source>
        <dbReference type="PROSITE" id="PS51819"/>
    </source>
</evidence>
<dbReference type="Pfam" id="PF00903">
    <property type="entry name" value="Glyoxalase"/>
    <property type="match status" value="1"/>
</dbReference>
<dbReference type="AlphaFoldDB" id="A0A0C3GQY9"/>
<feature type="region of interest" description="Disordered" evidence="2">
    <location>
        <begin position="132"/>
        <end position="165"/>
    </location>
</feature>
<dbReference type="Proteomes" id="UP000054321">
    <property type="component" value="Unassembled WGS sequence"/>
</dbReference>
<evidence type="ECO:0000256" key="1">
    <source>
        <dbReference type="ARBA" id="ARBA00022723"/>
    </source>
</evidence>
<dbReference type="GO" id="GO:0046872">
    <property type="term" value="F:metal ion binding"/>
    <property type="evidence" value="ECO:0007669"/>
    <property type="project" value="UniProtKB-KW"/>
</dbReference>
<name>A0A0C3GQY9_OIDMZ</name>
<feature type="region of interest" description="Disordered" evidence="2">
    <location>
        <begin position="92"/>
        <end position="111"/>
    </location>
</feature>
<dbReference type="InterPro" id="IPR029068">
    <property type="entry name" value="Glyas_Bleomycin-R_OHBP_Dase"/>
</dbReference>
<dbReference type="PANTHER" id="PTHR43048:SF3">
    <property type="entry name" value="METHYLMALONYL-COA EPIMERASE, MITOCHONDRIAL"/>
    <property type="match status" value="1"/>
</dbReference>
<proteinExistence type="predicted"/>
<evidence type="ECO:0000313" key="4">
    <source>
        <dbReference type="EMBL" id="KIM93749.1"/>
    </source>
</evidence>
<sequence length="346" mass="39083">MKNIAANRVQLNRPAYVSYGHNDLDEASVFARDFGLLEAGSIETPVPTRFFRGYGDLPLTYVVEKTASPVFLGVTFEVCSVADLERAEHVPGAKKRESMAHQPGGGERVSINGPESIPFHVIYGHKLVERKEPPPQMHPLNYPAESDENATRKPRRGEMQRPELGPAPIHKLGHCGFAVSDLPNALAFYTTHFNFIPSDKVTHPLKPREQLFIFLHIDKGKAFTDHHSFFLTANLLQPVGVHHAAFELNDFDVQYIAHEFLKKKGYKPHWGIGRHVAGSQIFDYWHDKSGFVLEHYTDGDLVNDETSFKEFNMHDTLTTWGPTMPHLSFMAKLRLALQVILIKLRG</sequence>